<feature type="domain" description="Glycoside hydrolase family 2 immunoglobulin-like beta-sandwich" evidence="8">
    <location>
        <begin position="214"/>
        <end position="315"/>
    </location>
</feature>
<evidence type="ECO:0000256" key="3">
    <source>
        <dbReference type="ARBA" id="ARBA00022670"/>
    </source>
</evidence>
<dbReference type="InterPro" id="IPR017853">
    <property type="entry name" value="GH"/>
</dbReference>
<keyword evidence="14" id="KW-1185">Reference proteome</keyword>
<dbReference type="Pfam" id="PF16355">
    <property type="entry name" value="DUF4982"/>
    <property type="match status" value="1"/>
</dbReference>
<evidence type="ECO:0000259" key="12">
    <source>
        <dbReference type="Pfam" id="PF18565"/>
    </source>
</evidence>
<dbReference type="Pfam" id="PF18565">
    <property type="entry name" value="Glyco_hydro2_C5"/>
    <property type="match status" value="1"/>
</dbReference>
<dbReference type="Pfam" id="PF00703">
    <property type="entry name" value="Glyco_hydro_2"/>
    <property type="match status" value="1"/>
</dbReference>
<evidence type="ECO:0000256" key="2">
    <source>
        <dbReference type="ARBA" id="ARBA00007401"/>
    </source>
</evidence>
<dbReference type="GO" id="GO:0006508">
    <property type="term" value="P:proteolysis"/>
    <property type="evidence" value="ECO:0007669"/>
    <property type="project" value="UniProtKB-KW"/>
</dbReference>
<dbReference type="SUPFAM" id="SSF49303">
    <property type="entry name" value="beta-Galactosidase/glucuronidase domain"/>
    <property type="match status" value="1"/>
</dbReference>
<evidence type="ECO:0000256" key="7">
    <source>
        <dbReference type="SAM" id="SignalP"/>
    </source>
</evidence>
<evidence type="ECO:0000256" key="6">
    <source>
        <dbReference type="ARBA" id="ARBA00023295"/>
    </source>
</evidence>
<dbReference type="EC" id="3.2.1.23" evidence="13"/>
<keyword evidence="7" id="KW-0732">Signal</keyword>
<dbReference type="SUPFAM" id="SSF51445">
    <property type="entry name" value="(Trans)glycosidases"/>
    <property type="match status" value="1"/>
</dbReference>
<feature type="signal peptide" evidence="7">
    <location>
        <begin position="1"/>
        <end position="27"/>
    </location>
</feature>
<comment type="similarity">
    <text evidence="2">Belongs to the glycosyl hydrolase 2 family.</text>
</comment>
<dbReference type="AlphaFoldDB" id="A0A7W5H1E6"/>
<dbReference type="InterPro" id="IPR036156">
    <property type="entry name" value="Beta-gal/glucu_dom_sf"/>
</dbReference>
<dbReference type="Pfam" id="PF02837">
    <property type="entry name" value="Glyco_hydro_2_N"/>
    <property type="match status" value="1"/>
</dbReference>
<organism evidence="13 14">
    <name type="scientific">Microbacter margulisiae</name>
    <dbReference type="NCBI Taxonomy" id="1350067"/>
    <lineage>
        <taxon>Bacteria</taxon>
        <taxon>Pseudomonadati</taxon>
        <taxon>Bacteroidota</taxon>
        <taxon>Bacteroidia</taxon>
        <taxon>Bacteroidales</taxon>
        <taxon>Porphyromonadaceae</taxon>
        <taxon>Microbacter</taxon>
    </lineage>
</organism>
<feature type="chain" id="PRO_5030652449" evidence="7">
    <location>
        <begin position="28"/>
        <end position="815"/>
    </location>
</feature>
<evidence type="ECO:0000259" key="9">
    <source>
        <dbReference type="Pfam" id="PF02836"/>
    </source>
</evidence>
<proteinExistence type="inferred from homology"/>
<dbReference type="InterPro" id="IPR040605">
    <property type="entry name" value="Glyco_hydro2_dom5"/>
</dbReference>
<evidence type="ECO:0000259" key="10">
    <source>
        <dbReference type="Pfam" id="PF02837"/>
    </source>
</evidence>
<dbReference type="InterPro" id="IPR008979">
    <property type="entry name" value="Galactose-bd-like_sf"/>
</dbReference>
<dbReference type="PRINTS" id="PR00132">
    <property type="entry name" value="GLHYDRLASE2"/>
</dbReference>
<sequence length="815" mass="92610">MCQKIKLYRISLILFLQMILNSVCVQGQYSASIVLNGTNVKREKILFDNNWLFHKGGAQGAEAMKFDDTRWCKVDLPHDWSIENLPGTSSPFNQDAISQVGGGFTIGGTGWYRKIFIMPLYQTKKTVLIEFDGVYMNADVWLNGQHLGFHPYGYTSFWYDITDKIRFGKENVLAVQVKNEGQNSRWYSGSGIYRHVWLTILNPIHVAHWGVSVTTPQVSKKTADINVKTIVQNKTDSVANIKLVTCLLDNHGNNVTKIISEQKIASDSNYQFKQYANISSPNLWSIDTPNLYAAITKVYLNTQLQDSLKTVFGIRTLSYDAVKGFRLNGETIKLKGGAVHQDNGPLGAKAYDRAEIRRIELLKASGFNAVRCAHNPPSPAFLSACDSIGLMVIDEAFDMWENGKNPFDYHLYFDKWWHRDIKSMIQRDRNHPSIIMWSIGNEIPDMDSAKVVNVASKLSKYVRMMDQSRGVTAAVNSVNKNKDPFFSNLDVCGYNYARDQYEPDHLRHPNRIIFATESYSLEAYEYWMAVLDHPWVIGDFVWTAFDYIGEASIGWRGYPQSCDFYPWNLAYCGDIDICGWKRSQSFYRDALWKKNQLSIFVKNPVPSFKVNPNRALWSKWNWQDVIADWNWQGYKNKPLKVYVYSSCDQVELFLNGKSLGRKKTNSSTKYMAIWQVPYQPGTLKAIGYSETKPVNVSILKTAKAPALIKLSADRTQIHADNQDLSYVTVEITDVDGVRDPKAENLIKFQIQGQGTIVGVGNANPVSTESYQLPQRKAWKGRCLVIVKSTKQAGIIKLQAFSRGLKPASIIIHSVR</sequence>
<feature type="domain" description="Glycosyl hydrolases family 2 sugar binding" evidence="10">
    <location>
        <begin position="105"/>
        <end position="198"/>
    </location>
</feature>
<reference evidence="13 14" key="1">
    <citation type="submission" date="2020-08" db="EMBL/GenBank/DDBJ databases">
        <title>Genomic Encyclopedia of Type Strains, Phase IV (KMG-IV): sequencing the most valuable type-strain genomes for metagenomic binning, comparative biology and taxonomic classification.</title>
        <authorList>
            <person name="Goeker M."/>
        </authorList>
    </citation>
    <scope>NUCLEOTIDE SEQUENCE [LARGE SCALE GENOMIC DNA]</scope>
    <source>
        <strain evidence="13 14">DSM 27471</strain>
    </source>
</reference>
<evidence type="ECO:0000259" key="8">
    <source>
        <dbReference type="Pfam" id="PF00703"/>
    </source>
</evidence>
<dbReference type="Gene3D" id="2.60.40.10">
    <property type="entry name" value="Immunoglobulins"/>
    <property type="match status" value="3"/>
</dbReference>
<dbReference type="InterPro" id="IPR051913">
    <property type="entry name" value="GH2_Domain-Containing"/>
</dbReference>
<dbReference type="EMBL" id="JACHYB010000001">
    <property type="protein sequence ID" value="MBB3186544.1"/>
    <property type="molecule type" value="Genomic_DNA"/>
</dbReference>
<dbReference type="InterPro" id="IPR032311">
    <property type="entry name" value="DUF4982"/>
</dbReference>
<dbReference type="Proteomes" id="UP000544222">
    <property type="component" value="Unassembled WGS sequence"/>
</dbReference>
<dbReference type="InterPro" id="IPR006103">
    <property type="entry name" value="Glyco_hydro_2_cat"/>
</dbReference>
<dbReference type="SUPFAM" id="SSF49785">
    <property type="entry name" value="Galactose-binding domain-like"/>
    <property type="match status" value="1"/>
</dbReference>
<feature type="domain" description="DUF4982" evidence="11">
    <location>
        <begin position="637"/>
        <end position="694"/>
    </location>
</feature>
<evidence type="ECO:0000259" key="11">
    <source>
        <dbReference type="Pfam" id="PF16355"/>
    </source>
</evidence>
<accession>A0A7W5H1E6</accession>
<dbReference type="InterPro" id="IPR013783">
    <property type="entry name" value="Ig-like_fold"/>
</dbReference>
<dbReference type="InterPro" id="IPR006102">
    <property type="entry name" value="Ig-like_GH2"/>
</dbReference>
<keyword evidence="3" id="KW-0645">Protease</keyword>
<feature type="domain" description="Glycoside hydrolase family 2 catalytic" evidence="9">
    <location>
        <begin position="325"/>
        <end position="480"/>
    </location>
</feature>
<dbReference type="GO" id="GO:0004565">
    <property type="term" value="F:beta-galactosidase activity"/>
    <property type="evidence" value="ECO:0007669"/>
    <property type="project" value="UniProtKB-EC"/>
</dbReference>
<dbReference type="GO" id="GO:0005975">
    <property type="term" value="P:carbohydrate metabolic process"/>
    <property type="evidence" value="ECO:0007669"/>
    <property type="project" value="InterPro"/>
</dbReference>
<keyword evidence="6 13" id="KW-0326">Glycosidase</keyword>
<dbReference type="Gene3D" id="3.20.20.80">
    <property type="entry name" value="Glycosidases"/>
    <property type="match status" value="1"/>
</dbReference>
<keyword evidence="4 13" id="KW-0378">Hydrolase</keyword>
<dbReference type="InterPro" id="IPR023232">
    <property type="entry name" value="Glyco_hydro_2_AS"/>
</dbReference>
<dbReference type="PANTHER" id="PTHR42732:SF1">
    <property type="entry name" value="BETA-MANNOSIDASE"/>
    <property type="match status" value="1"/>
</dbReference>
<protein>
    <submittedName>
        <fullName evidence="13">Beta-galactosidase</fullName>
        <ecNumber evidence="13">3.2.1.23</ecNumber>
    </submittedName>
</protein>
<feature type="domain" description="Glycoside hydrolase family 2" evidence="12">
    <location>
        <begin position="708"/>
        <end position="809"/>
    </location>
</feature>
<keyword evidence="5" id="KW-0788">Thiol protease</keyword>
<evidence type="ECO:0000256" key="1">
    <source>
        <dbReference type="ARBA" id="ARBA00006067"/>
    </source>
</evidence>
<comment type="caution">
    <text evidence="13">The sequence shown here is derived from an EMBL/GenBank/DDBJ whole genome shotgun (WGS) entry which is preliminary data.</text>
</comment>
<evidence type="ECO:0000313" key="13">
    <source>
        <dbReference type="EMBL" id="MBB3186544.1"/>
    </source>
</evidence>
<dbReference type="GO" id="GO:0008234">
    <property type="term" value="F:cysteine-type peptidase activity"/>
    <property type="evidence" value="ECO:0007669"/>
    <property type="project" value="UniProtKB-KW"/>
</dbReference>
<dbReference type="PROSITE" id="PS00608">
    <property type="entry name" value="GLYCOSYL_HYDROL_F2_2"/>
    <property type="match status" value="1"/>
</dbReference>
<dbReference type="Pfam" id="PF02836">
    <property type="entry name" value="Glyco_hydro_2_C"/>
    <property type="match status" value="1"/>
</dbReference>
<dbReference type="RefSeq" id="WP_221202136.1">
    <property type="nucleotide sequence ID" value="NZ_JACHYB010000001.1"/>
</dbReference>
<name>A0A7W5H1E6_9PORP</name>
<dbReference type="Gene3D" id="2.60.120.260">
    <property type="entry name" value="Galactose-binding domain-like"/>
    <property type="match status" value="1"/>
</dbReference>
<dbReference type="PANTHER" id="PTHR42732">
    <property type="entry name" value="BETA-GALACTOSIDASE"/>
    <property type="match status" value="1"/>
</dbReference>
<evidence type="ECO:0000256" key="5">
    <source>
        <dbReference type="ARBA" id="ARBA00022807"/>
    </source>
</evidence>
<comment type="similarity">
    <text evidence="1">Belongs to the peptidase C25 family.</text>
</comment>
<evidence type="ECO:0000256" key="4">
    <source>
        <dbReference type="ARBA" id="ARBA00022801"/>
    </source>
</evidence>
<evidence type="ECO:0000313" key="14">
    <source>
        <dbReference type="Proteomes" id="UP000544222"/>
    </source>
</evidence>
<gene>
    <name evidence="13" type="ORF">FHX64_000707</name>
</gene>
<dbReference type="InterPro" id="IPR006101">
    <property type="entry name" value="Glyco_hydro_2"/>
</dbReference>
<dbReference type="InterPro" id="IPR006104">
    <property type="entry name" value="Glyco_hydro_2_N"/>
</dbReference>